<protein>
    <submittedName>
        <fullName evidence="3">ParB/RepB/Spo0J family partition protein</fullName>
    </submittedName>
</protein>
<dbReference type="GO" id="GO:0007059">
    <property type="term" value="P:chromosome segregation"/>
    <property type="evidence" value="ECO:0007669"/>
    <property type="project" value="TreeGrafter"/>
</dbReference>
<dbReference type="NCBIfam" id="TIGR00180">
    <property type="entry name" value="parB_part"/>
    <property type="match status" value="1"/>
</dbReference>
<accession>A0A1T4TK15</accession>
<comment type="similarity">
    <text evidence="1">Belongs to the ParB family.</text>
</comment>
<evidence type="ECO:0000313" key="3">
    <source>
        <dbReference type="EMBL" id="SKA40579.1"/>
    </source>
</evidence>
<dbReference type="Gene3D" id="3.90.1530.10">
    <property type="entry name" value="Conserved hypothetical protein from pyrococcus furiosus pfu- 392566-001, ParB domain"/>
    <property type="match status" value="1"/>
</dbReference>
<sequence length="510" mass="56571">MFIEISKLSVAAENPRTTPAEKAAHDRLVASMRAHGQLVPIIIRANGKPDHYEIIDGGRRFAAAKEAGLLGLEGDVYAGSIAGDELGTVANMMRAPMHPLDEARVIARAIADGDTAENVAARFGHPARWAEQRLKLDGLSDKAKKVFRAGDITLAAAEAFTLSTKSQQDTYLKSVRTEWQLNAAEIRRALTNQAIPSHFAIFDLDKYPASAVTRDLFGEEIWLTDREAFDRLQREHLQLDVESLQSEGWGAVELLEGQPYLWDSYVRVEGKIGKAKRASMHAFVIYNPASGEVKIERGWITRQEAKKAKKGKHPKDDSADAEEVKAQTLYDLSKSQVEMLGALQTEALARAIANGDTWLALKTLLSPMLGEVLSHPAWAGVRPSFPNFIGVNVMFDTKVELPEVAETPFPSRAAFEKMPWDKVMEFVRAAALRSLTLLYSPNDEAVKELKASGTTWFRYDTGFLRRYRLDALQDLAKQLKIDSAGLKKRELVERIAQHEGAASVVPLKRD</sequence>
<dbReference type="RefSeq" id="WP_085938114.1">
    <property type="nucleotide sequence ID" value="NZ_FUWJ01000019.1"/>
</dbReference>
<dbReference type="AlphaFoldDB" id="A0A1T4TK15"/>
<dbReference type="EMBL" id="FUWJ01000019">
    <property type="protein sequence ID" value="SKA40579.1"/>
    <property type="molecule type" value="Genomic_DNA"/>
</dbReference>
<dbReference type="OrthoDB" id="9813122at2"/>
<evidence type="ECO:0000259" key="2">
    <source>
        <dbReference type="SMART" id="SM00470"/>
    </source>
</evidence>
<feature type="domain" description="ParB-like N-terminal" evidence="2">
    <location>
        <begin position="1"/>
        <end position="85"/>
    </location>
</feature>
<reference evidence="4" key="1">
    <citation type="submission" date="2017-02" db="EMBL/GenBank/DDBJ databases">
        <authorList>
            <person name="Varghese N."/>
            <person name="Submissions S."/>
        </authorList>
    </citation>
    <scope>NUCLEOTIDE SEQUENCE [LARGE SCALE GENOMIC DNA]</scope>
    <source>
        <strain evidence="4">ATCC 27094</strain>
    </source>
</reference>
<organism evidence="3 4">
    <name type="scientific">Enhydrobacter aerosaccus</name>
    <dbReference type="NCBI Taxonomy" id="225324"/>
    <lineage>
        <taxon>Bacteria</taxon>
        <taxon>Pseudomonadati</taxon>
        <taxon>Pseudomonadota</taxon>
        <taxon>Alphaproteobacteria</taxon>
        <taxon>Hyphomicrobiales</taxon>
        <taxon>Enhydrobacter</taxon>
    </lineage>
</organism>
<gene>
    <name evidence="3" type="ORF">SAMN02745126_06382</name>
</gene>
<dbReference type="STRING" id="225324.SAMN02745126_06382"/>
<dbReference type="GO" id="GO:0005694">
    <property type="term" value="C:chromosome"/>
    <property type="evidence" value="ECO:0007669"/>
    <property type="project" value="TreeGrafter"/>
</dbReference>
<evidence type="ECO:0000256" key="1">
    <source>
        <dbReference type="ARBA" id="ARBA00006295"/>
    </source>
</evidence>
<dbReference type="SUPFAM" id="SSF109709">
    <property type="entry name" value="KorB DNA-binding domain-like"/>
    <property type="match status" value="1"/>
</dbReference>
<dbReference type="PANTHER" id="PTHR33375:SF7">
    <property type="entry name" value="CHROMOSOME 2-PARTITIONING PROTEIN PARB-RELATED"/>
    <property type="match status" value="1"/>
</dbReference>
<dbReference type="InterPro" id="IPR050336">
    <property type="entry name" value="Chromosome_partition/occlusion"/>
</dbReference>
<dbReference type="Proteomes" id="UP000190092">
    <property type="component" value="Unassembled WGS sequence"/>
</dbReference>
<dbReference type="SUPFAM" id="SSF110849">
    <property type="entry name" value="ParB/Sulfiredoxin"/>
    <property type="match status" value="1"/>
</dbReference>
<dbReference type="Gene3D" id="1.10.10.2830">
    <property type="match status" value="1"/>
</dbReference>
<dbReference type="Pfam" id="PF02195">
    <property type="entry name" value="ParB_N"/>
    <property type="match status" value="1"/>
</dbReference>
<dbReference type="SMART" id="SM00470">
    <property type="entry name" value="ParB"/>
    <property type="match status" value="1"/>
</dbReference>
<name>A0A1T4TK15_9HYPH</name>
<dbReference type="InterPro" id="IPR004437">
    <property type="entry name" value="ParB/RepB/Spo0J"/>
</dbReference>
<proteinExistence type="inferred from homology"/>
<dbReference type="PANTHER" id="PTHR33375">
    <property type="entry name" value="CHROMOSOME-PARTITIONING PROTEIN PARB-RELATED"/>
    <property type="match status" value="1"/>
</dbReference>
<dbReference type="GO" id="GO:0003677">
    <property type="term" value="F:DNA binding"/>
    <property type="evidence" value="ECO:0007669"/>
    <property type="project" value="InterPro"/>
</dbReference>
<evidence type="ECO:0000313" key="4">
    <source>
        <dbReference type="Proteomes" id="UP000190092"/>
    </source>
</evidence>
<dbReference type="InterPro" id="IPR036086">
    <property type="entry name" value="ParB/Sulfiredoxin_sf"/>
</dbReference>
<dbReference type="InterPro" id="IPR003115">
    <property type="entry name" value="ParB_N"/>
</dbReference>
<keyword evidence="4" id="KW-1185">Reference proteome</keyword>